<dbReference type="GO" id="GO:0016740">
    <property type="term" value="F:transferase activity"/>
    <property type="evidence" value="ECO:0007669"/>
    <property type="project" value="UniProtKB-KW"/>
</dbReference>
<dbReference type="Proteomes" id="UP000574390">
    <property type="component" value="Unassembled WGS sequence"/>
</dbReference>
<feature type="non-terminal residue" evidence="3">
    <location>
        <position position="370"/>
    </location>
</feature>
<accession>A0A7J6SPS3</accession>
<reference evidence="3 4" key="1">
    <citation type="submission" date="2020-04" db="EMBL/GenBank/DDBJ databases">
        <title>Perkinsus olseni comparative genomics.</title>
        <authorList>
            <person name="Bogema D.R."/>
        </authorList>
    </citation>
    <scope>NUCLEOTIDE SEQUENCE [LARGE SCALE GENOMIC DNA]</scope>
    <source>
        <strain evidence="3">ATCC PRA-205</strain>
    </source>
</reference>
<sequence>VKWPEPVSDLPAGGHQRETDLAGHARPSSSNAVRREEMTGSFLVEQFSSELETLPLRARVDKLTRSLDHLKSAHSTMQSQVHRKLEQLASETALSSRGLAGAVERSAVGLRDCERGAMEIRSILEGHISKMELSIAGLGRQIEDIADRKQRAEAVVRECSIRSSGHQHSLNARNMSLPSLAVSYSQEDWAFMLDDADRYAVTVVFMIGLAICLFVIDEFRGTRPKASAAFMPVFYPDESIPWAKLNDYEYFSGLFGLGIRKWGLWKWATKVVRRSTTKATKKSEGEEDEHSYRDMDLPWTTVVHAYIGYMVLFIKGILRECLWTVTFNKNKNASENWCPQWWKEFYTQHITSAAFTMLPVGVVDIRACCQ</sequence>
<feature type="non-terminal residue" evidence="3">
    <location>
        <position position="1"/>
    </location>
</feature>
<evidence type="ECO:0000256" key="2">
    <source>
        <dbReference type="SAM" id="Phobius"/>
    </source>
</evidence>
<protein>
    <submittedName>
        <fullName evidence="3">Serine palmitoyltransferase, long chain base subunit</fullName>
    </submittedName>
</protein>
<keyword evidence="3" id="KW-0808">Transferase</keyword>
<feature type="region of interest" description="Disordered" evidence="1">
    <location>
        <begin position="1"/>
        <end position="36"/>
    </location>
</feature>
<organism evidence="3 4">
    <name type="scientific">Perkinsus olseni</name>
    <name type="common">Perkinsus atlanticus</name>
    <dbReference type="NCBI Taxonomy" id="32597"/>
    <lineage>
        <taxon>Eukaryota</taxon>
        <taxon>Sar</taxon>
        <taxon>Alveolata</taxon>
        <taxon>Perkinsozoa</taxon>
        <taxon>Perkinsea</taxon>
        <taxon>Perkinsida</taxon>
        <taxon>Perkinsidae</taxon>
        <taxon>Perkinsus</taxon>
    </lineage>
</organism>
<gene>
    <name evidence="3" type="primary">SPTLC3_1</name>
    <name evidence="3" type="ORF">FOZ62_005495</name>
</gene>
<keyword evidence="2" id="KW-1133">Transmembrane helix</keyword>
<dbReference type="AlphaFoldDB" id="A0A7J6SPS3"/>
<keyword evidence="2" id="KW-0812">Transmembrane</keyword>
<name>A0A7J6SPS3_PEROL</name>
<evidence type="ECO:0000313" key="4">
    <source>
        <dbReference type="Proteomes" id="UP000574390"/>
    </source>
</evidence>
<feature type="transmembrane region" description="Helical" evidence="2">
    <location>
        <begin position="199"/>
        <end position="216"/>
    </location>
</feature>
<keyword evidence="2" id="KW-0472">Membrane</keyword>
<proteinExistence type="predicted"/>
<evidence type="ECO:0000256" key="1">
    <source>
        <dbReference type="SAM" id="MobiDB-lite"/>
    </source>
</evidence>
<comment type="caution">
    <text evidence="3">The sequence shown here is derived from an EMBL/GenBank/DDBJ whole genome shotgun (WGS) entry which is preliminary data.</text>
</comment>
<evidence type="ECO:0000313" key="3">
    <source>
        <dbReference type="EMBL" id="KAF4734130.1"/>
    </source>
</evidence>
<dbReference type="EMBL" id="JABANM010013560">
    <property type="protein sequence ID" value="KAF4734130.1"/>
    <property type="molecule type" value="Genomic_DNA"/>
</dbReference>